<proteinExistence type="predicted"/>
<dbReference type="Proteomes" id="UP001364211">
    <property type="component" value="Unassembled WGS sequence"/>
</dbReference>
<sequence>MTTTAATTPAHAPRTTPGGAPGDLLGAPLDDAERALLEIYDRIVAALRRDDLPPCVAANLRAALAPVAVAVTDLGLRFEHLTDLDV</sequence>
<protein>
    <submittedName>
        <fullName evidence="2">Uncharacterized protein</fullName>
    </submittedName>
</protein>
<evidence type="ECO:0000313" key="3">
    <source>
        <dbReference type="Proteomes" id="UP001364211"/>
    </source>
</evidence>
<evidence type="ECO:0000313" key="2">
    <source>
        <dbReference type="EMBL" id="MEJ8279930.1"/>
    </source>
</evidence>
<evidence type="ECO:0000256" key="1">
    <source>
        <dbReference type="SAM" id="MobiDB-lite"/>
    </source>
</evidence>
<organism evidence="2 3">
    <name type="scientific">Pseudonocardia spirodelae</name>
    <dbReference type="NCBI Taxonomy" id="3133431"/>
    <lineage>
        <taxon>Bacteria</taxon>
        <taxon>Bacillati</taxon>
        <taxon>Actinomycetota</taxon>
        <taxon>Actinomycetes</taxon>
        <taxon>Pseudonocardiales</taxon>
        <taxon>Pseudonocardiaceae</taxon>
        <taxon>Pseudonocardia</taxon>
    </lineage>
</organism>
<gene>
    <name evidence="2" type="ORF">WJX68_13375</name>
</gene>
<comment type="caution">
    <text evidence="2">The sequence shown here is derived from an EMBL/GenBank/DDBJ whole genome shotgun (WGS) entry which is preliminary data.</text>
</comment>
<accession>A0ABU8T7P9</accession>
<dbReference type="RefSeq" id="WP_340290465.1">
    <property type="nucleotide sequence ID" value="NZ_JBBJUP010000009.1"/>
</dbReference>
<feature type="region of interest" description="Disordered" evidence="1">
    <location>
        <begin position="1"/>
        <end position="25"/>
    </location>
</feature>
<reference evidence="2 3" key="1">
    <citation type="submission" date="2024-03" db="EMBL/GenBank/DDBJ databases">
        <title>Draft genome sequence of Pseudonocardia sp. DW16-2.</title>
        <authorList>
            <person name="Duangmal K."/>
        </authorList>
    </citation>
    <scope>NUCLEOTIDE SEQUENCE [LARGE SCALE GENOMIC DNA]</scope>
    <source>
        <strain evidence="2 3">DW16-2</strain>
    </source>
</reference>
<dbReference type="EMBL" id="JBBJUP010000009">
    <property type="protein sequence ID" value="MEJ8279930.1"/>
    <property type="molecule type" value="Genomic_DNA"/>
</dbReference>
<keyword evidence="3" id="KW-1185">Reference proteome</keyword>
<name>A0ABU8T7P9_9PSEU</name>